<dbReference type="InterPro" id="IPR010071">
    <property type="entry name" value="AA_adenyl_dom"/>
</dbReference>
<gene>
    <name evidence="6" type="ordered locus">Cyan7822_5978</name>
</gene>
<geneLocation type="plasmid" evidence="6 7">
    <name>Cy782201</name>
</geneLocation>
<organism evidence="6 7">
    <name type="scientific">Gloeothece verrucosa (strain PCC 7822)</name>
    <name type="common">Cyanothece sp. (strain PCC 7822)</name>
    <dbReference type="NCBI Taxonomy" id="497965"/>
    <lineage>
        <taxon>Bacteria</taxon>
        <taxon>Bacillati</taxon>
        <taxon>Cyanobacteriota</taxon>
        <taxon>Cyanophyceae</taxon>
        <taxon>Oscillatoriophycideae</taxon>
        <taxon>Chroococcales</taxon>
        <taxon>Aphanothecaceae</taxon>
        <taxon>Gloeothece</taxon>
        <taxon>Gloeothece verrucosa</taxon>
    </lineage>
</organism>
<name>E0ULJ6_GLOV7</name>
<sequence length="1554" mass="176165">MSDILQKLEKLSPEKRQLVLQKLKQQQGKKSNNKEKLTLIPRSREENIPLSFAQTRLWFVHQLEGASGAYTIERTLRLQGKLNLQALEQAFQALIQRHEPLRTQFKIKNNQPIQVIAANVTFQLPVINLQHLSNPEQEITHLLAKAVCEPFDLANGSVLRVKLWQVATDEYILLIAIHHIAADGWSMGILIRELAAYYQSHCMGATADLPPLPIQYADFVSWQRQWFTGEVLERQLSYWKQKLATIPLLHQLPSDRPRPATQSFSGGTELFQLDRELTEQLKQLSQRAGCTLFMTLLAGFAVLLSRYSGQDDIVIGSPIANRNRTEIEGLIGFFVNTLVLRFYLSKNPSFEEFLIQVRETTQEAYDHQDLPFEMLVEALQPERHLDRHPLVQIIFAFQNAPSASWDLPGVRVEKIETGLGLDSLSLDLEIHLSEVGGTIEGYCCYSRDLFDGETISRLMTHFRNLLKNIAKNPQQSVALIPFLTSDEQQQLLKDWNNNKKDYGCNQCIHQLVEEQAALNPEAIALVFENQSLTYRQLNEKANQLAHYLREMGIKTETLIGLSIERSLEMIIALLGILKAGAAYLPLDPEYPPERLHFMLEDSQAFLLLTQASLLEKLPNNQTKILLLAEIWPRISSYSQENLTGVVEAANLAYLIYTSGSTGKPKGVMVEHRGVYNLAQAQIEAFSVEKNSRVLQFASFSFDACISEILMALGSGATLYLACKDAIMPGQPLNDFLRQQEITHVTLPPSVLAALPVETLPALQSLIVAGEACSLELMKQWSRERNFFNAYGPTEASVCATIAQCTPNDAKVTIGCAMANVQVYILDSHLQPVPIGVIGEIHIGGVGIARGYLNRPELTQEKFIRDPFSNNQARLYKTGDLGRYLADGKIEYLGRIDHQVKVRGFRIELGEIEAALLKHPFVKEAVVIARSDYTTVQHDSKLNTNLIAYLIPAFSAQVLAEQLAQVREFIQQQLPGYMVPQEFVLLDAFPLTSNGKIDRRKLPTPDKNTRHLTERFLAPSSPIEVQMAELWSQILGIEPIGVDDNFFKIGGHSLLATQLVTRIRDQFKLDLPLKKIFEYPVLKDLANYLCCNESADVAKDQEIILEDIPRRPENSPKKLSFAQQRLWILEQIKGPSPIYNMPIALELKGDLNIEVLSQSLTYIVNRHSSLRMYFPSVNGQPETQIKRIEKLSILSLKNLQNLDQNTQFLTVQQLIDFHALEPFDLKVGPLFKVKLLQLQAKKFILLINMHHIISDGWSMAIFMRELNHAYNAFFQGQKPSLPSLPIEYTDFAAWQRERLEKGTLETQVNYWKNQLKDVPPLDNLLINCPKCANENQEGNSYIHNLNPKLTEKLKTLSQEQGVSLFMVLLAAFSLLLSRYSGQNDLCIGSPIANRTHSQTEGLIGFFINILVMRSKINLEESFIELLQQTRQTCLDAYSHQEIPFEYIVKLLHPDCNLTYNPFFKALLVLQNIKGLEQGFSLPDLNIQPLEQNYSFAKFDLLLDISEQEDQLRCGWVGAKNLCEVETLQQIAAHFVVLLEEIVNNSQQALKYLDIH</sequence>
<dbReference type="NCBIfam" id="TIGR01733">
    <property type="entry name" value="AA-adenyl-dom"/>
    <property type="match status" value="1"/>
</dbReference>
<dbReference type="FunFam" id="3.30.300.30:FF:000010">
    <property type="entry name" value="Enterobactin synthetase component F"/>
    <property type="match status" value="1"/>
</dbReference>
<dbReference type="InterPro" id="IPR023213">
    <property type="entry name" value="CAT-like_dom_sf"/>
</dbReference>
<dbReference type="Pfam" id="PF00668">
    <property type="entry name" value="Condensation"/>
    <property type="match status" value="2"/>
</dbReference>
<evidence type="ECO:0000313" key="6">
    <source>
        <dbReference type="EMBL" id="ADN17826.1"/>
    </source>
</evidence>
<dbReference type="PANTHER" id="PTHR45527">
    <property type="entry name" value="NONRIBOSOMAL PEPTIDE SYNTHETASE"/>
    <property type="match status" value="1"/>
</dbReference>
<dbReference type="GO" id="GO:0031177">
    <property type="term" value="F:phosphopantetheine binding"/>
    <property type="evidence" value="ECO:0007669"/>
    <property type="project" value="InterPro"/>
</dbReference>
<dbReference type="InterPro" id="IPR020806">
    <property type="entry name" value="PKS_PP-bd"/>
</dbReference>
<keyword evidence="3" id="KW-0596">Phosphopantetheine</keyword>
<comment type="cofactor">
    <cofactor evidence="1">
        <name>pantetheine 4'-phosphate</name>
        <dbReference type="ChEBI" id="CHEBI:47942"/>
    </cofactor>
</comment>
<dbReference type="Gene3D" id="3.30.559.10">
    <property type="entry name" value="Chloramphenicol acetyltransferase-like domain"/>
    <property type="match status" value="2"/>
</dbReference>
<dbReference type="InterPro" id="IPR001242">
    <property type="entry name" value="Condensation_dom"/>
</dbReference>
<evidence type="ECO:0000256" key="1">
    <source>
        <dbReference type="ARBA" id="ARBA00001957"/>
    </source>
</evidence>
<dbReference type="CDD" id="cd17652">
    <property type="entry name" value="A_NRPS_CmdD_like"/>
    <property type="match status" value="1"/>
</dbReference>
<evidence type="ECO:0000313" key="7">
    <source>
        <dbReference type="Proteomes" id="UP000008206"/>
    </source>
</evidence>
<dbReference type="InterPro" id="IPR000873">
    <property type="entry name" value="AMP-dep_synth/lig_dom"/>
</dbReference>
<dbReference type="SMART" id="SM01294">
    <property type="entry name" value="PKS_PP_betabranch"/>
    <property type="match status" value="1"/>
</dbReference>
<dbReference type="OrthoDB" id="9757538at2"/>
<dbReference type="FunFam" id="3.30.559.10:FF:000012">
    <property type="entry name" value="Non-ribosomal peptide synthetase"/>
    <property type="match status" value="1"/>
</dbReference>
<protein>
    <submittedName>
        <fullName evidence="6">Amino acid adenylation domain protein</fullName>
    </submittedName>
</protein>
<dbReference type="RefSeq" id="WP_013334576.1">
    <property type="nucleotide sequence ID" value="NC_014533.1"/>
</dbReference>
<proteinExistence type="inferred from homology"/>
<feature type="domain" description="Carrier" evidence="5">
    <location>
        <begin position="1017"/>
        <end position="1092"/>
    </location>
</feature>
<dbReference type="InterPro" id="IPR045851">
    <property type="entry name" value="AMP-bd_C_sf"/>
</dbReference>
<dbReference type="GO" id="GO:0008610">
    <property type="term" value="P:lipid biosynthetic process"/>
    <property type="evidence" value="ECO:0007669"/>
    <property type="project" value="UniProtKB-ARBA"/>
</dbReference>
<dbReference type="Gene3D" id="1.10.1200.10">
    <property type="entry name" value="ACP-like"/>
    <property type="match status" value="1"/>
</dbReference>
<keyword evidence="6" id="KW-0614">Plasmid</keyword>
<dbReference type="GO" id="GO:0003824">
    <property type="term" value="F:catalytic activity"/>
    <property type="evidence" value="ECO:0007669"/>
    <property type="project" value="InterPro"/>
</dbReference>
<dbReference type="InterPro" id="IPR025110">
    <property type="entry name" value="AMP-bd_C"/>
</dbReference>
<dbReference type="InterPro" id="IPR036736">
    <property type="entry name" value="ACP-like_sf"/>
</dbReference>
<dbReference type="FunFam" id="3.30.559.30:FF:000001">
    <property type="entry name" value="Non-ribosomal peptide synthetase"/>
    <property type="match status" value="1"/>
</dbReference>
<dbReference type="KEGG" id="cyj:Cyan7822_5978"/>
<dbReference type="InterPro" id="IPR020845">
    <property type="entry name" value="AMP-binding_CS"/>
</dbReference>
<dbReference type="PROSITE" id="PS00012">
    <property type="entry name" value="PHOSPHOPANTETHEINE"/>
    <property type="match status" value="1"/>
</dbReference>
<dbReference type="Pfam" id="PF13193">
    <property type="entry name" value="AMP-binding_C"/>
    <property type="match status" value="1"/>
</dbReference>
<dbReference type="CDD" id="cd19531">
    <property type="entry name" value="LCL_NRPS-like"/>
    <property type="match status" value="2"/>
</dbReference>
<dbReference type="Gene3D" id="2.30.38.10">
    <property type="entry name" value="Luciferase, Domain 3"/>
    <property type="match status" value="1"/>
</dbReference>
<dbReference type="Gene3D" id="3.30.559.30">
    <property type="entry name" value="Nonribosomal peptide synthetase, condensation domain"/>
    <property type="match status" value="2"/>
</dbReference>
<dbReference type="SMART" id="SM00823">
    <property type="entry name" value="PKS_PP"/>
    <property type="match status" value="1"/>
</dbReference>
<comment type="similarity">
    <text evidence="2">Belongs to the ATP-dependent AMP-binding enzyme family.</text>
</comment>
<evidence type="ECO:0000256" key="3">
    <source>
        <dbReference type="ARBA" id="ARBA00022450"/>
    </source>
</evidence>
<dbReference type="GO" id="GO:0043041">
    <property type="term" value="P:amino acid activation for nonribosomal peptide biosynthetic process"/>
    <property type="evidence" value="ECO:0007669"/>
    <property type="project" value="TreeGrafter"/>
</dbReference>
<dbReference type="FunFam" id="1.10.1200.10:FF:000005">
    <property type="entry name" value="Nonribosomal peptide synthetase 1"/>
    <property type="match status" value="1"/>
</dbReference>
<dbReference type="FunFam" id="3.40.50.12780:FF:000012">
    <property type="entry name" value="Non-ribosomal peptide synthetase"/>
    <property type="match status" value="1"/>
</dbReference>
<dbReference type="GO" id="GO:0044550">
    <property type="term" value="P:secondary metabolite biosynthetic process"/>
    <property type="evidence" value="ECO:0007669"/>
    <property type="project" value="UniProtKB-ARBA"/>
</dbReference>
<keyword evidence="7" id="KW-1185">Reference proteome</keyword>
<dbReference type="EMBL" id="CP002199">
    <property type="protein sequence ID" value="ADN17826.1"/>
    <property type="molecule type" value="Genomic_DNA"/>
</dbReference>
<dbReference type="PROSITE" id="PS50075">
    <property type="entry name" value="CARRIER"/>
    <property type="match status" value="1"/>
</dbReference>
<evidence type="ECO:0000256" key="4">
    <source>
        <dbReference type="ARBA" id="ARBA00022553"/>
    </source>
</evidence>
<dbReference type="HOGENOM" id="CLU_000022_2_4_3"/>
<dbReference type="Pfam" id="PF00550">
    <property type="entry name" value="PP-binding"/>
    <property type="match status" value="1"/>
</dbReference>
<dbReference type="SUPFAM" id="SSF47336">
    <property type="entry name" value="ACP-like"/>
    <property type="match status" value="1"/>
</dbReference>
<evidence type="ECO:0000256" key="2">
    <source>
        <dbReference type="ARBA" id="ARBA00006432"/>
    </source>
</evidence>
<dbReference type="FunFam" id="2.30.38.10:FF:000001">
    <property type="entry name" value="Non-ribosomal peptide synthetase PvdI"/>
    <property type="match status" value="1"/>
</dbReference>
<dbReference type="PANTHER" id="PTHR45527:SF1">
    <property type="entry name" value="FATTY ACID SYNTHASE"/>
    <property type="match status" value="1"/>
</dbReference>
<evidence type="ECO:0000259" key="5">
    <source>
        <dbReference type="PROSITE" id="PS50075"/>
    </source>
</evidence>
<dbReference type="SUPFAM" id="SSF56801">
    <property type="entry name" value="Acetyl-CoA synthetase-like"/>
    <property type="match status" value="1"/>
</dbReference>
<dbReference type="Pfam" id="PF00501">
    <property type="entry name" value="AMP-binding"/>
    <property type="match status" value="1"/>
</dbReference>
<dbReference type="SUPFAM" id="SSF52777">
    <property type="entry name" value="CoA-dependent acyltransferases"/>
    <property type="match status" value="4"/>
</dbReference>
<accession>E0ULJ6</accession>
<keyword evidence="4" id="KW-0597">Phosphoprotein</keyword>
<dbReference type="InterPro" id="IPR006162">
    <property type="entry name" value="Ppantetheine_attach_site"/>
</dbReference>
<dbReference type="GO" id="GO:0005829">
    <property type="term" value="C:cytosol"/>
    <property type="evidence" value="ECO:0007669"/>
    <property type="project" value="TreeGrafter"/>
</dbReference>
<dbReference type="PROSITE" id="PS00455">
    <property type="entry name" value="AMP_BINDING"/>
    <property type="match status" value="1"/>
</dbReference>
<dbReference type="InterPro" id="IPR009081">
    <property type="entry name" value="PP-bd_ACP"/>
</dbReference>
<dbReference type="Proteomes" id="UP000008206">
    <property type="component" value="Plasmid Cy782201"/>
</dbReference>
<dbReference type="Gene3D" id="3.40.50.980">
    <property type="match status" value="2"/>
</dbReference>
<reference evidence="7" key="1">
    <citation type="journal article" date="2011" name="MBio">
        <title>Novel metabolic attributes of the genus Cyanothece, comprising a group of unicellular nitrogen-fixing Cyanobacteria.</title>
        <authorList>
            <person name="Bandyopadhyay A."/>
            <person name="Elvitigala T."/>
            <person name="Welsh E."/>
            <person name="Stockel J."/>
            <person name="Liberton M."/>
            <person name="Min H."/>
            <person name="Sherman L.A."/>
            <person name="Pakrasi H.B."/>
        </authorList>
    </citation>
    <scope>NUCLEOTIDE SEQUENCE [LARGE SCALE GENOMIC DNA]</scope>
    <source>
        <strain evidence="7">PCC 7822</strain>
        <plasmid evidence="7">Cy782201</plasmid>
    </source>
</reference>
<dbReference type="FunFam" id="3.40.50.980:FF:000001">
    <property type="entry name" value="Non-ribosomal peptide synthetase"/>
    <property type="match status" value="1"/>
</dbReference>
<dbReference type="Gene3D" id="3.30.300.30">
    <property type="match status" value="1"/>
</dbReference>